<name>A0A097APD7_THEKI</name>
<dbReference type="PROSITE" id="PS50905">
    <property type="entry name" value="FERRITIN_LIKE"/>
    <property type="match status" value="1"/>
</dbReference>
<evidence type="ECO:0000256" key="2">
    <source>
        <dbReference type="ARBA" id="ARBA00022448"/>
    </source>
</evidence>
<gene>
    <name evidence="6" type="primary">rbr2</name>
    <name evidence="6" type="ORF">TKV_c04740</name>
</gene>
<comment type="cofactor">
    <cofactor evidence="1">
        <name>Fe(3+)</name>
        <dbReference type="ChEBI" id="CHEBI:29034"/>
    </cofactor>
</comment>
<evidence type="ECO:0000259" key="5">
    <source>
        <dbReference type="PROSITE" id="PS50905"/>
    </source>
</evidence>
<dbReference type="InterPro" id="IPR048574">
    <property type="entry name" value="RUBY_RBDX"/>
</dbReference>
<keyword evidence="7" id="KW-1185">Reference proteome</keyword>
<reference evidence="7" key="1">
    <citation type="journal article" date="2015" name="Genome Announc.">
        <title>Whole-Genome Sequences of 80 Environmental and Clinical Isolates of Burkholderia pseudomallei.</title>
        <authorList>
            <person name="Johnson S.L."/>
            <person name="Baker A.L."/>
            <person name="Chain P.S."/>
            <person name="Currie B.J."/>
            <person name="Daligault H.E."/>
            <person name="Davenport K.W."/>
            <person name="Davis C.B."/>
            <person name="Inglis T.J."/>
            <person name="Kaestli M."/>
            <person name="Koren S."/>
            <person name="Mayo M."/>
            <person name="Merritt A.J."/>
            <person name="Price E.P."/>
            <person name="Sarovich D.S."/>
            <person name="Warner J."/>
            <person name="Rosovitz M.J."/>
        </authorList>
    </citation>
    <scope>NUCLEOTIDE SEQUENCE [LARGE SCALE GENOMIC DNA]</scope>
    <source>
        <strain evidence="7">DSM 2030</strain>
    </source>
</reference>
<protein>
    <submittedName>
        <fullName evidence="6">Rubrerythrin-2</fullName>
        <ecNumber evidence="6">1.11.1.1</ecNumber>
    </submittedName>
</protein>
<dbReference type="Gene3D" id="2.20.28.10">
    <property type="match status" value="1"/>
</dbReference>
<dbReference type="GO" id="GO:0016692">
    <property type="term" value="F:NADH peroxidase activity"/>
    <property type="evidence" value="ECO:0007669"/>
    <property type="project" value="UniProtKB-EC"/>
</dbReference>
<proteinExistence type="predicted"/>
<dbReference type="Pfam" id="PF02915">
    <property type="entry name" value="Rubrerythrin"/>
    <property type="match status" value="1"/>
</dbReference>
<keyword evidence="3" id="KW-0249">Electron transport</keyword>
<dbReference type="CDD" id="cd01041">
    <property type="entry name" value="Rubrerythrin"/>
    <property type="match status" value="1"/>
</dbReference>
<dbReference type="PROSITE" id="PS50903">
    <property type="entry name" value="RUBREDOXIN_LIKE"/>
    <property type="match status" value="1"/>
</dbReference>
<dbReference type="Pfam" id="PF21349">
    <property type="entry name" value="RUBY_RBDX"/>
    <property type="match status" value="1"/>
</dbReference>
<dbReference type="HOGENOM" id="CLU_095256_1_0_9"/>
<dbReference type="CDD" id="cd00729">
    <property type="entry name" value="rubredoxin_SM"/>
    <property type="match status" value="1"/>
</dbReference>
<keyword evidence="2" id="KW-0813">Transport</keyword>
<dbReference type="InterPro" id="IPR009040">
    <property type="entry name" value="Ferritin-like_diiron"/>
</dbReference>
<keyword evidence="6" id="KW-0560">Oxidoreductase</keyword>
<evidence type="ECO:0000313" key="7">
    <source>
        <dbReference type="Proteomes" id="UP000029669"/>
    </source>
</evidence>
<evidence type="ECO:0000256" key="3">
    <source>
        <dbReference type="ARBA" id="ARBA00022982"/>
    </source>
</evidence>
<dbReference type="eggNOG" id="COG1592">
    <property type="taxonomic scope" value="Bacteria"/>
</dbReference>
<dbReference type="SUPFAM" id="SSF57802">
    <property type="entry name" value="Rubredoxin-like"/>
    <property type="match status" value="1"/>
</dbReference>
<dbReference type="KEGG" id="tki:TKV_c04740"/>
<dbReference type="InterPro" id="IPR052753">
    <property type="entry name" value="Rbr2/Nigerythrin"/>
</dbReference>
<keyword evidence="6" id="KW-0575">Peroxidase</keyword>
<dbReference type="Gene3D" id="1.20.1260.10">
    <property type="match status" value="1"/>
</dbReference>
<evidence type="ECO:0000313" key="6">
    <source>
        <dbReference type="EMBL" id="AIS51673.1"/>
    </source>
</evidence>
<dbReference type="PANTHER" id="PTHR33746:SF4">
    <property type="entry name" value="RUBRERYTHRIN"/>
    <property type="match status" value="1"/>
</dbReference>
<dbReference type="AlphaFoldDB" id="A0A097APD7"/>
<dbReference type="RefSeq" id="WP_049684593.1">
    <property type="nucleotide sequence ID" value="NZ_CP009170.1"/>
</dbReference>
<dbReference type="GO" id="GO:0005506">
    <property type="term" value="F:iron ion binding"/>
    <property type="evidence" value="ECO:0007669"/>
    <property type="project" value="InterPro"/>
</dbReference>
<dbReference type="OrthoDB" id="9799749at2"/>
<dbReference type="Proteomes" id="UP000029669">
    <property type="component" value="Chromosome"/>
</dbReference>
<organism evidence="6 7">
    <name type="scientific">Thermoanaerobacter kivui</name>
    <name type="common">Acetogenium kivui</name>
    <dbReference type="NCBI Taxonomy" id="2325"/>
    <lineage>
        <taxon>Bacteria</taxon>
        <taxon>Bacillati</taxon>
        <taxon>Bacillota</taxon>
        <taxon>Clostridia</taxon>
        <taxon>Thermoanaerobacterales</taxon>
        <taxon>Thermoanaerobacteraceae</taxon>
        <taxon>Thermoanaerobacter</taxon>
    </lineage>
</organism>
<accession>A0A097APD7</accession>
<dbReference type="EMBL" id="CP009170">
    <property type="protein sequence ID" value="AIS51673.1"/>
    <property type="molecule type" value="Genomic_DNA"/>
</dbReference>
<dbReference type="InterPro" id="IPR024934">
    <property type="entry name" value="Rubredoxin-like_dom"/>
</dbReference>
<dbReference type="EC" id="1.11.1.1" evidence="6"/>
<evidence type="ECO:0000259" key="4">
    <source>
        <dbReference type="PROSITE" id="PS50903"/>
    </source>
</evidence>
<dbReference type="STRING" id="2325.TKV_c04740"/>
<feature type="domain" description="Rubredoxin-like" evidence="4">
    <location>
        <begin position="134"/>
        <end position="167"/>
    </location>
</feature>
<dbReference type="SUPFAM" id="SSF47240">
    <property type="entry name" value="Ferritin-like"/>
    <property type="match status" value="1"/>
</dbReference>
<dbReference type="InterPro" id="IPR012347">
    <property type="entry name" value="Ferritin-like"/>
</dbReference>
<dbReference type="InterPro" id="IPR003251">
    <property type="entry name" value="Rr_diiron-bd_dom"/>
</dbReference>
<feature type="domain" description="Ferritin-like diiron" evidence="5">
    <location>
        <begin position="1"/>
        <end position="129"/>
    </location>
</feature>
<dbReference type="PANTHER" id="PTHR33746">
    <property type="entry name" value="RUBRERYTHRIN"/>
    <property type="match status" value="1"/>
</dbReference>
<sequence length="167" mass="18518">MREMTKHNLSEAYAGESQAHMKYQIFADVAEKEGKPNIARLFRAISYAELVHATNHYKILGEVGNTVENLEKAIAGETFEVEEMYPAYNAVAELQEEAGAKKSIHYAIEAEKIHAKLYTEAKEAALKGEDIKISKVYICPVCGYTSVDVLPEKCPVCGVPGEKFVAF</sequence>
<evidence type="ECO:0000256" key="1">
    <source>
        <dbReference type="ARBA" id="ARBA00001965"/>
    </source>
</evidence>
<dbReference type="InterPro" id="IPR009078">
    <property type="entry name" value="Ferritin-like_SF"/>
</dbReference>